<evidence type="ECO:0000313" key="2">
    <source>
        <dbReference type="EMBL" id="TCP30162.1"/>
    </source>
</evidence>
<dbReference type="OrthoDB" id="9801052at2"/>
<protein>
    <submittedName>
        <fullName evidence="2">Spore coat polysaccharide biosynthesis protein SpsF</fullName>
    </submittedName>
</protein>
<dbReference type="Gene3D" id="3.90.550.10">
    <property type="entry name" value="Spore Coat Polysaccharide Biosynthesis Protein SpsA, Chain A"/>
    <property type="match status" value="1"/>
</dbReference>
<reference evidence="2 3" key="1">
    <citation type="submission" date="2019-03" db="EMBL/GenBank/DDBJ databases">
        <title>Genomic Encyclopedia of Type Strains, Phase IV (KMG-IV): sequencing the most valuable type-strain genomes for metagenomic binning, comparative biology and taxonomic classification.</title>
        <authorList>
            <person name="Goeker M."/>
        </authorList>
    </citation>
    <scope>NUCLEOTIDE SEQUENCE [LARGE SCALE GENOMIC DNA]</scope>
    <source>
        <strain evidence="2 3">DSM 2132</strain>
    </source>
</reference>
<feature type="region of interest" description="Disordered" evidence="1">
    <location>
        <begin position="247"/>
        <end position="286"/>
    </location>
</feature>
<dbReference type="AlphaFoldDB" id="A0A4R2P5S5"/>
<dbReference type="RefSeq" id="WP_132709531.1">
    <property type="nucleotide sequence ID" value="NZ_JACIGF010000015.1"/>
</dbReference>
<dbReference type="FunCoup" id="A0A4R2P5S5">
    <property type="interactions" value="429"/>
</dbReference>
<comment type="caution">
    <text evidence="2">The sequence shown here is derived from an EMBL/GenBank/DDBJ whole genome shotgun (WGS) entry which is preliminary data.</text>
</comment>
<proteinExistence type="predicted"/>
<keyword evidence="3" id="KW-1185">Reference proteome</keyword>
<name>A0A4R2P5S5_RHOSA</name>
<dbReference type="EMBL" id="SLXO01000015">
    <property type="protein sequence ID" value="TCP30162.1"/>
    <property type="molecule type" value="Genomic_DNA"/>
</dbReference>
<dbReference type="PANTHER" id="PTHR42866:SF1">
    <property type="entry name" value="SPORE COAT POLYSACCHARIDE BIOSYNTHESIS PROTEIN SPSF"/>
    <property type="match status" value="1"/>
</dbReference>
<organism evidence="2 3">
    <name type="scientific">Rhodothalassium salexigens DSM 2132</name>
    <dbReference type="NCBI Taxonomy" id="1188247"/>
    <lineage>
        <taxon>Bacteria</taxon>
        <taxon>Pseudomonadati</taxon>
        <taxon>Pseudomonadota</taxon>
        <taxon>Alphaproteobacteria</taxon>
        <taxon>Rhodothalassiales</taxon>
        <taxon>Rhodothalassiaceae</taxon>
        <taxon>Rhodothalassium</taxon>
    </lineage>
</organism>
<dbReference type="PANTHER" id="PTHR42866">
    <property type="entry name" value="3-DEOXY-MANNO-OCTULOSONATE CYTIDYLYLTRANSFERASE"/>
    <property type="match status" value="1"/>
</dbReference>
<dbReference type="InParanoid" id="A0A4R2P5S5"/>
<sequence>MADRLVCIIQARLNSSRLPGKVLKPLGGQPVLAHVINRCRAIGGVQSVVVAAVDAADEQPVADLAQTLGVPVVRGPEHDVLSRYHMAAEAQSADHVMRVTADCPVLDPALVTELVAHYHDRRPDHACLAHWPHGMNAEIFSRALLDTMHATATAPGDREHVTLWVTRQGDRRRLVLCPATEARLDHRYRLTLDYEDDYRVLTRLASLMGPSFTTATCAEFMAMLDADPALTAINQAAGDDWRARDRVIRRAPEGDPASPPPASVEVVRTSSGLPRATPESPLSAVR</sequence>
<dbReference type="InterPro" id="IPR029044">
    <property type="entry name" value="Nucleotide-diphossugar_trans"/>
</dbReference>
<gene>
    <name evidence="2" type="ORF">EV659_11517</name>
</gene>
<accession>A0A4R2P5S5</accession>
<dbReference type="SUPFAM" id="SSF53448">
    <property type="entry name" value="Nucleotide-diphospho-sugar transferases"/>
    <property type="match status" value="1"/>
</dbReference>
<evidence type="ECO:0000313" key="3">
    <source>
        <dbReference type="Proteomes" id="UP000295399"/>
    </source>
</evidence>
<dbReference type="Pfam" id="PF02348">
    <property type="entry name" value="CTP_transf_3"/>
    <property type="match status" value="1"/>
</dbReference>
<dbReference type="Proteomes" id="UP000295399">
    <property type="component" value="Unassembled WGS sequence"/>
</dbReference>
<dbReference type="InterPro" id="IPR003329">
    <property type="entry name" value="Cytidylyl_trans"/>
</dbReference>
<evidence type="ECO:0000256" key="1">
    <source>
        <dbReference type="SAM" id="MobiDB-lite"/>
    </source>
</evidence>
<dbReference type="GO" id="GO:0005829">
    <property type="term" value="C:cytosol"/>
    <property type="evidence" value="ECO:0007669"/>
    <property type="project" value="TreeGrafter"/>
</dbReference>